<evidence type="ECO:0000313" key="2">
    <source>
        <dbReference type="Proteomes" id="UP000249390"/>
    </source>
</evidence>
<name>A0A328D495_9ASTE</name>
<comment type="caution">
    <text evidence="1">The sequence shown here is derived from an EMBL/GenBank/DDBJ whole genome shotgun (WGS) entry which is preliminary data.</text>
</comment>
<dbReference type="Proteomes" id="UP000249390">
    <property type="component" value="Unassembled WGS sequence"/>
</dbReference>
<dbReference type="AlphaFoldDB" id="A0A328D495"/>
<dbReference type="EMBL" id="NQVE01000206">
    <property type="protein sequence ID" value="RAL38743.1"/>
    <property type="molecule type" value="Genomic_DNA"/>
</dbReference>
<accession>A0A328D495</accession>
<protein>
    <submittedName>
        <fullName evidence="1">Uncharacterized protein</fullName>
    </submittedName>
</protein>
<reference evidence="1 2" key="1">
    <citation type="submission" date="2018-06" db="EMBL/GenBank/DDBJ databases">
        <title>The Genome of Cuscuta australis (Dodder) Provides Insight into the Evolution of Plant Parasitism.</title>
        <authorList>
            <person name="Liu H."/>
        </authorList>
    </citation>
    <scope>NUCLEOTIDE SEQUENCE [LARGE SCALE GENOMIC DNA]</scope>
    <source>
        <strain evidence="2">cv. Yunnan</strain>
        <tissue evidence="1">Vines</tissue>
    </source>
</reference>
<evidence type="ECO:0000313" key="1">
    <source>
        <dbReference type="EMBL" id="RAL38743.1"/>
    </source>
</evidence>
<proteinExistence type="predicted"/>
<gene>
    <name evidence="1" type="ORF">DM860_013424</name>
</gene>
<keyword evidence="2" id="KW-1185">Reference proteome</keyword>
<sequence>MHTTLFIEVEEEMAFVNFQIYRSLPDLNSVSNYRGSTMIWVGWQGMPACGSSVIHWLESGGSPDGLYFGADSWVWADGVLVDCARVWKGSVG</sequence>
<organism evidence="1 2">
    <name type="scientific">Cuscuta australis</name>
    <dbReference type="NCBI Taxonomy" id="267555"/>
    <lineage>
        <taxon>Eukaryota</taxon>
        <taxon>Viridiplantae</taxon>
        <taxon>Streptophyta</taxon>
        <taxon>Embryophyta</taxon>
        <taxon>Tracheophyta</taxon>
        <taxon>Spermatophyta</taxon>
        <taxon>Magnoliopsida</taxon>
        <taxon>eudicotyledons</taxon>
        <taxon>Gunneridae</taxon>
        <taxon>Pentapetalae</taxon>
        <taxon>asterids</taxon>
        <taxon>lamiids</taxon>
        <taxon>Solanales</taxon>
        <taxon>Convolvulaceae</taxon>
        <taxon>Cuscuteae</taxon>
        <taxon>Cuscuta</taxon>
        <taxon>Cuscuta subgen. Grammica</taxon>
        <taxon>Cuscuta sect. Cleistogrammica</taxon>
    </lineage>
</organism>